<gene>
    <name evidence="1" type="ORF">PG991_004959</name>
</gene>
<name>A0ABR1S7Z0_9PEZI</name>
<evidence type="ECO:0000313" key="1">
    <source>
        <dbReference type="EMBL" id="KAK8027903.1"/>
    </source>
</evidence>
<proteinExistence type="predicted"/>
<dbReference type="Proteomes" id="UP001396898">
    <property type="component" value="Unassembled WGS sequence"/>
</dbReference>
<evidence type="ECO:0000313" key="2">
    <source>
        <dbReference type="Proteomes" id="UP001396898"/>
    </source>
</evidence>
<keyword evidence="2" id="KW-1185">Reference proteome</keyword>
<reference evidence="1 2" key="1">
    <citation type="submission" date="2023-01" db="EMBL/GenBank/DDBJ databases">
        <title>Analysis of 21 Apiospora genomes using comparative genomics revels a genus with tremendous synthesis potential of carbohydrate active enzymes and secondary metabolites.</title>
        <authorList>
            <person name="Sorensen T."/>
        </authorList>
    </citation>
    <scope>NUCLEOTIDE SEQUENCE [LARGE SCALE GENOMIC DNA]</scope>
    <source>
        <strain evidence="1 2">CBS 20057</strain>
    </source>
</reference>
<comment type="caution">
    <text evidence="1">The sequence shown here is derived from an EMBL/GenBank/DDBJ whole genome shotgun (WGS) entry which is preliminary data.</text>
</comment>
<organism evidence="1 2">
    <name type="scientific">Apiospora marii</name>
    <dbReference type="NCBI Taxonomy" id="335849"/>
    <lineage>
        <taxon>Eukaryota</taxon>
        <taxon>Fungi</taxon>
        <taxon>Dikarya</taxon>
        <taxon>Ascomycota</taxon>
        <taxon>Pezizomycotina</taxon>
        <taxon>Sordariomycetes</taxon>
        <taxon>Xylariomycetidae</taxon>
        <taxon>Amphisphaeriales</taxon>
        <taxon>Apiosporaceae</taxon>
        <taxon>Apiospora</taxon>
    </lineage>
</organism>
<dbReference type="EMBL" id="JAQQWI010000007">
    <property type="protein sequence ID" value="KAK8027903.1"/>
    <property type="molecule type" value="Genomic_DNA"/>
</dbReference>
<sequence>MFADPLSDHITLLKIFHAFCAKNSMENADEREMALWCKEHMLDLAALREARANRVHLVASWRKMYPKDDVHQSYSITNEDYSDRLRQALARGLFINTAYCRLEDQHITVHGNYEGLIEPLSRLTGVKHEWIVYSKFYLGVKAYFYVATAMKPEWIEDLPYFHPDRLPQRFDMPKRLKVSKSLEAARQKKTWFKDLDHVERSAR</sequence>
<protein>
    <submittedName>
        <fullName evidence="1">Uncharacterized protein</fullName>
    </submittedName>
</protein>
<accession>A0ABR1S7Z0</accession>